<evidence type="ECO:0000256" key="1">
    <source>
        <dbReference type="ARBA" id="ARBA00011073"/>
    </source>
</evidence>
<dbReference type="SUPFAM" id="SSF52743">
    <property type="entry name" value="Subtilisin-like"/>
    <property type="match status" value="1"/>
</dbReference>
<organism evidence="6 7">
    <name type="scientific">Malaciobacter pacificus</name>
    <dbReference type="NCBI Taxonomy" id="1080223"/>
    <lineage>
        <taxon>Bacteria</taxon>
        <taxon>Pseudomonadati</taxon>
        <taxon>Campylobacterota</taxon>
        <taxon>Epsilonproteobacteria</taxon>
        <taxon>Campylobacterales</taxon>
        <taxon>Arcobacteraceae</taxon>
        <taxon>Malaciobacter</taxon>
    </lineage>
</organism>
<dbReference type="PROSITE" id="PS00138">
    <property type="entry name" value="SUBTILASE_SER"/>
    <property type="match status" value="1"/>
</dbReference>
<dbReference type="Pfam" id="PF00082">
    <property type="entry name" value="Peptidase_S8"/>
    <property type="match status" value="1"/>
</dbReference>
<sequence>MKKYIAILISIFFIGCGGGGGSSSILNYELEKLSTTVVFPITPIGTAIDYSDYTWSLKQTSELNSYFDNLNVDSNANINMPSTIPTPTNKIKVAIIDQGFQYNHPDIADKIIDVHYINQTDITSSFHGTGVAGIIASTYLGVVPNNVELILINVDFDIPGEDQYIQAFQYAKQQGAQIINCSWGSSFDDSSYGFSQTYLDVLNDLKNNNIHVVFAAGNDSSDLDNNWNTDAEIEFVLGVGATSKDNILTDYSNYGSQIDIYAPGGDSNLGLISLDLTGSQGNNSFDSNYNFWTGTSFSTPTISGVIAILLSIDNTLTPDEIRNVLINNSDIIDGIYSKVNVQQAIDNLP</sequence>
<dbReference type="PANTHER" id="PTHR43806">
    <property type="entry name" value="PEPTIDASE S8"/>
    <property type="match status" value="1"/>
</dbReference>
<dbReference type="KEGG" id="apai:APAC_1781"/>
<evidence type="ECO:0000256" key="5">
    <source>
        <dbReference type="PROSITE-ProRule" id="PRU01240"/>
    </source>
</evidence>
<proteinExistence type="inferred from homology"/>
<dbReference type="PROSITE" id="PS51892">
    <property type="entry name" value="SUBTILASE"/>
    <property type="match status" value="1"/>
</dbReference>
<dbReference type="InterPro" id="IPR015500">
    <property type="entry name" value="Peptidase_S8_subtilisin-rel"/>
</dbReference>
<keyword evidence="2 5" id="KW-0645">Protease</keyword>
<keyword evidence="4 5" id="KW-0720">Serine protease</keyword>
<protein>
    <submittedName>
        <fullName evidence="6">Peptidases_S8_S53 domain-containing protein</fullName>
    </submittedName>
</protein>
<feature type="active site" description="Charge relay system" evidence="5">
    <location>
        <position position="296"/>
    </location>
</feature>
<evidence type="ECO:0000313" key="7">
    <source>
        <dbReference type="Proteomes" id="UP000322726"/>
    </source>
</evidence>
<dbReference type="InterPro" id="IPR050131">
    <property type="entry name" value="Peptidase_S8_subtilisin-like"/>
</dbReference>
<dbReference type="InterPro" id="IPR036852">
    <property type="entry name" value="Peptidase_S8/S53_dom_sf"/>
</dbReference>
<name>A0A5C2H9I2_9BACT</name>
<reference evidence="6" key="2">
    <citation type="submission" date="2019-09" db="EMBL/GenBank/DDBJ databases">
        <title>Taxonomic note: a critical rebuttal of the proposed division of the genus Arcobacter into six genera, emended descriptions of Arcobacter anaerophilus and the genus Arcobacter, and an assessment of genus-level boundaries for Epsilonproteobacteria using in silico genomic comparator tools.</title>
        <authorList>
            <person name="On S.L.W."/>
            <person name="Miller W.G."/>
            <person name="Biggs P."/>
            <person name="Cornelius A."/>
            <person name="Vandamme P."/>
        </authorList>
    </citation>
    <scope>NUCLEOTIDE SEQUENCE [LARGE SCALE GENOMIC DNA]</scope>
    <source>
        <strain evidence="6">LMG 26638</strain>
    </source>
</reference>
<dbReference type="PROSITE" id="PS00137">
    <property type="entry name" value="SUBTILASE_HIS"/>
    <property type="match status" value="1"/>
</dbReference>
<reference evidence="6" key="1">
    <citation type="submission" date="2019-09" db="EMBL/GenBank/DDBJ databases">
        <title>Complete genome sequencing of four Arcobacter species reveals a diverse suite of mobile elements.</title>
        <authorList>
            <person name="Miller W.G."/>
            <person name="Yee E."/>
            <person name="Bono J.L."/>
        </authorList>
    </citation>
    <scope>NUCLEOTIDE SEQUENCE [LARGE SCALE GENOMIC DNA]</scope>
    <source>
        <strain evidence="6">LMG 26638</strain>
    </source>
</reference>
<gene>
    <name evidence="6" type="ORF">APAC_1781</name>
</gene>
<dbReference type="PANTHER" id="PTHR43806:SF11">
    <property type="entry name" value="CEREVISIN-RELATED"/>
    <property type="match status" value="1"/>
</dbReference>
<accession>A0A5C2H9I2</accession>
<evidence type="ECO:0000313" key="6">
    <source>
        <dbReference type="EMBL" id="QEP34868.1"/>
    </source>
</evidence>
<keyword evidence="7" id="KW-1185">Reference proteome</keyword>
<keyword evidence="3 5" id="KW-0378">Hydrolase</keyword>
<dbReference type="AlphaFoldDB" id="A0A5C2H9I2"/>
<dbReference type="PRINTS" id="PR00723">
    <property type="entry name" value="SUBTILISIN"/>
</dbReference>
<dbReference type="OrthoDB" id="5368693at2"/>
<dbReference type="PROSITE" id="PS51257">
    <property type="entry name" value="PROKAR_LIPOPROTEIN"/>
    <property type="match status" value="1"/>
</dbReference>
<dbReference type="RefSeq" id="WP_130233788.1">
    <property type="nucleotide sequence ID" value="NZ_BMEF01000040.1"/>
</dbReference>
<dbReference type="Proteomes" id="UP000322726">
    <property type="component" value="Chromosome"/>
</dbReference>
<evidence type="ECO:0000256" key="3">
    <source>
        <dbReference type="ARBA" id="ARBA00022801"/>
    </source>
</evidence>
<dbReference type="InterPro" id="IPR023828">
    <property type="entry name" value="Peptidase_S8_Ser-AS"/>
</dbReference>
<feature type="active site" description="Charge relay system" evidence="5">
    <location>
        <position position="97"/>
    </location>
</feature>
<dbReference type="CDD" id="cd00306">
    <property type="entry name" value="Peptidases_S8_S53"/>
    <property type="match status" value="1"/>
</dbReference>
<dbReference type="InterPro" id="IPR000209">
    <property type="entry name" value="Peptidase_S8/S53_dom"/>
</dbReference>
<evidence type="ECO:0000256" key="2">
    <source>
        <dbReference type="ARBA" id="ARBA00022670"/>
    </source>
</evidence>
<dbReference type="Gene3D" id="3.40.50.200">
    <property type="entry name" value="Peptidase S8/S53 domain"/>
    <property type="match status" value="1"/>
</dbReference>
<dbReference type="GO" id="GO:0004252">
    <property type="term" value="F:serine-type endopeptidase activity"/>
    <property type="evidence" value="ECO:0007669"/>
    <property type="project" value="UniProtKB-UniRule"/>
</dbReference>
<comment type="similarity">
    <text evidence="1 5">Belongs to the peptidase S8 family.</text>
</comment>
<feature type="active site" description="Charge relay system" evidence="5">
    <location>
        <position position="127"/>
    </location>
</feature>
<evidence type="ECO:0000256" key="4">
    <source>
        <dbReference type="ARBA" id="ARBA00022825"/>
    </source>
</evidence>
<dbReference type="InterPro" id="IPR022398">
    <property type="entry name" value="Peptidase_S8_His-AS"/>
</dbReference>
<dbReference type="EMBL" id="CP035928">
    <property type="protein sequence ID" value="QEP34868.1"/>
    <property type="molecule type" value="Genomic_DNA"/>
</dbReference>
<dbReference type="GO" id="GO:0006508">
    <property type="term" value="P:proteolysis"/>
    <property type="evidence" value="ECO:0007669"/>
    <property type="project" value="UniProtKB-KW"/>
</dbReference>